<evidence type="ECO:0000256" key="2">
    <source>
        <dbReference type="ARBA" id="ARBA00023002"/>
    </source>
</evidence>
<keyword evidence="1" id="KW-0884">PQQ biosynthesis</keyword>
<dbReference type="InterPro" id="IPR004305">
    <property type="entry name" value="Thiaminase-2/PQQC"/>
</dbReference>
<feature type="domain" description="Thiaminase-2/PQQC" evidence="3">
    <location>
        <begin position="35"/>
        <end position="244"/>
    </location>
</feature>
<sequence length="265" mass="30270">MSPAIKYSPHVTPTEWHDIDVVDERLLDPEEFTSAMEQIGVERYHSLHPFHHLLHNGELKHGQVQAWALNRYYYQASIPRKDLTLMARLRAPELRCAWRSRVLDHDGYEVEDGGIARYLQLTTALDLDRDYVISTIGILPATRFAVDAYVQFVSSRSELEMIASSLTELFAPAIHRARISGLSKHYDWADDNALAYFKKRLSEAPKDAQFGRDYVIRNATTRTQQELVLNALRFKTDVLWAQLDALYGAYVEPGNIPPGAFVPDV</sequence>
<keyword evidence="2" id="KW-0560">Oxidoreductase</keyword>
<evidence type="ECO:0000259" key="3">
    <source>
        <dbReference type="Pfam" id="PF03070"/>
    </source>
</evidence>
<gene>
    <name evidence="4" type="ORF">METZ01_LOCUS225109</name>
</gene>
<dbReference type="InterPro" id="IPR011845">
    <property type="entry name" value="PqqC"/>
</dbReference>
<dbReference type="NCBIfam" id="TIGR02111">
    <property type="entry name" value="PQQ_syn_pqqC"/>
    <property type="match status" value="1"/>
</dbReference>
<dbReference type="Gene3D" id="1.20.910.10">
    <property type="entry name" value="Heme oxygenase-like"/>
    <property type="match status" value="1"/>
</dbReference>
<dbReference type="AlphaFoldDB" id="A0A382GBP8"/>
<dbReference type="PANTHER" id="PTHR40279">
    <property type="entry name" value="PQQC-LIKE PROTEIN"/>
    <property type="match status" value="1"/>
</dbReference>
<dbReference type="PANTHER" id="PTHR40279:SF3">
    <property type="entry name" value="4-AMINOBENZOATE SYNTHASE"/>
    <property type="match status" value="1"/>
</dbReference>
<dbReference type="GO" id="GO:0018189">
    <property type="term" value="P:pyrroloquinoline quinone biosynthetic process"/>
    <property type="evidence" value="ECO:0007669"/>
    <property type="project" value="UniProtKB-KW"/>
</dbReference>
<dbReference type="SUPFAM" id="SSF48613">
    <property type="entry name" value="Heme oxygenase-like"/>
    <property type="match status" value="1"/>
</dbReference>
<organism evidence="4">
    <name type="scientific">marine metagenome</name>
    <dbReference type="NCBI Taxonomy" id="408172"/>
    <lineage>
        <taxon>unclassified sequences</taxon>
        <taxon>metagenomes</taxon>
        <taxon>ecological metagenomes</taxon>
    </lineage>
</organism>
<accession>A0A382GBP8</accession>
<dbReference type="HAMAP" id="MF_00654">
    <property type="entry name" value="PQQ_syn_PqqC"/>
    <property type="match status" value="1"/>
</dbReference>
<dbReference type="EMBL" id="UINC01054484">
    <property type="protein sequence ID" value="SVB72255.1"/>
    <property type="molecule type" value="Genomic_DNA"/>
</dbReference>
<dbReference type="InterPro" id="IPR016084">
    <property type="entry name" value="Haem_Oase-like_multi-hlx"/>
</dbReference>
<reference evidence="4" key="1">
    <citation type="submission" date="2018-05" db="EMBL/GenBank/DDBJ databases">
        <authorList>
            <person name="Lanie J.A."/>
            <person name="Ng W.-L."/>
            <person name="Kazmierczak K.M."/>
            <person name="Andrzejewski T.M."/>
            <person name="Davidsen T.M."/>
            <person name="Wayne K.J."/>
            <person name="Tettelin H."/>
            <person name="Glass J.I."/>
            <person name="Rusch D."/>
            <person name="Podicherti R."/>
            <person name="Tsui H.-C.T."/>
            <person name="Winkler M.E."/>
        </authorList>
    </citation>
    <scope>NUCLEOTIDE SEQUENCE</scope>
</reference>
<proteinExistence type="inferred from homology"/>
<dbReference type="InterPro" id="IPR039068">
    <property type="entry name" value="PqqC-like"/>
</dbReference>
<protein>
    <recommendedName>
        <fullName evidence="3">Thiaminase-2/PQQC domain-containing protein</fullName>
    </recommendedName>
</protein>
<name>A0A382GBP8_9ZZZZ</name>
<evidence type="ECO:0000256" key="1">
    <source>
        <dbReference type="ARBA" id="ARBA00022905"/>
    </source>
</evidence>
<evidence type="ECO:0000313" key="4">
    <source>
        <dbReference type="EMBL" id="SVB72255.1"/>
    </source>
</evidence>
<dbReference type="GO" id="GO:0016491">
    <property type="term" value="F:oxidoreductase activity"/>
    <property type="evidence" value="ECO:0007669"/>
    <property type="project" value="UniProtKB-KW"/>
</dbReference>
<dbReference type="Pfam" id="PF03070">
    <property type="entry name" value="TENA_THI-4"/>
    <property type="match status" value="1"/>
</dbReference>